<dbReference type="PANTHER" id="PTHR12526:SF630">
    <property type="entry name" value="GLYCOSYLTRANSFERASE"/>
    <property type="match status" value="1"/>
</dbReference>
<dbReference type="Gene3D" id="3.40.50.2000">
    <property type="entry name" value="Glycogen Phosphorylase B"/>
    <property type="match status" value="2"/>
</dbReference>
<dbReference type="Pfam" id="PF13439">
    <property type="entry name" value="Glyco_transf_4"/>
    <property type="match status" value="1"/>
</dbReference>
<evidence type="ECO:0000313" key="3">
    <source>
        <dbReference type="EMBL" id="XDI35684.1"/>
    </source>
</evidence>
<sequence length="363" mass="41088">MSKKIAFLLYSLDGGGVERMTIHLAEAFVQKGYVVDLIVVNYTGDYLNEVPPEVRVQTFNKKKMSACFLELCRYLRREKPNYLVSAKDYINVIAIMAKLVARVRTKVIVSCRVNLTEQVHHEPKKFKRIRTYVKYTYQKADEIVAVSKGVASDIQEITGVPKEKIHVIYNPVVSDKLIKKAEEPVAHPWFQEQKTVIVSVGRLHKQKDYPTLLRAFQSVFHNKPATRLLFIGDGPEEEELRALSRQLEIESVVDFVGFQTNPYPYMRQASLFVLSSGWEGFGNVLVEALAVGCPVVSTNCPSGPSEILENGIYGELVPVRDANKLAKAMVHTLGLPRNEALLKKRANEFTIDQCVQKYEVLLN</sequence>
<dbReference type="CDD" id="cd03811">
    <property type="entry name" value="GT4_GT28_WabH-like"/>
    <property type="match status" value="1"/>
</dbReference>
<keyword evidence="3" id="KW-0328">Glycosyltransferase</keyword>
<dbReference type="SUPFAM" id="SSF53756">
    <property type="entry name" value="UDP-Glycosyltransferase/glycogen phosphorylase"/>
    <property type="match status" value="1"/>
</dbReference>
<evidence type="ECO:0000259" key="2">
    <source>
        <dbReference type="Pfam" id="PF13439"/>
    </source>
</evidence>
<name>A0AB39BPP1_9BACI</name>
<evidence type="ECO:0000259" key="1">
    <source>
        <dbReference type="Pfam" id="PF00534"/>
    </source>
</evidence>
<dbReference type="PANTHER" id="PTHR12526">
    <property type="entry name" value="GLYCOSYLTRANSFERASE"/>
    <property type="match status" value="1"/>
</dbReference>
<feature type="domain" description="Glycosyl transferase family 1" evidence="1">
    <location>
        <begin position="191"/>
        <end position="336"/>
    </location>
</feature>
<dbReference type="Pfam" id="PF00534">
    <property type="entry name" value="Glycos_transf_1"/>
    <property type="match status" value="1"/>
</dbReference>
<keyword evidence="3" id="KW-0808">Transferase</keyword>
<feature type="domain" description="Glycosyltransferase subfamily 4-like N-terminal" evidence="2">
    <location>
        <begin position="15"/>
        <end position="173"/>
    </location>
</feature>
<accession>A0AB39BPP1</accession>
<dbReference type="InterPro" id="IPR028098">
    <property type="entry name" value="Glyco_trans_4-like_N"/>
</dbReference>
<reference evidence="3" key="1">
    <citation type="submission" date="2024-07" db="EMBL/GenBank/DDBJ databases">
        <title>Identification and characteristics of an arsenic-resistant bacterial isolate, which belongs to a novel species.</title>
        <authorList>
            <person name="Juszczyk A."/>
            <person name="Kowalczyk A."/>
            <person name="Was K."/>
            <person name="Kosowicz W."/>
            <person name="Budzyn A."/>
            <person name="Latowski D."/>
        </authorList>
    </citation>
    <scope>NUCLEOTIDE SEQUENCE</scope>
    <source>
        <strain evidence="3">As8PL</strain>
    </source>
</reference>
<dbReference type="InterPro" id="IPR001296">
    <property type="entry name" value="Glyco_trans_1"/>
</dbReference>
<dbReference type="GO" id="GO:0016757">
    <property type="term" value="F:glycosyltransferase activity"/>
    <property type="evidence" value="ECO:0007669"/>
    <property type="project" value="UniProtKB-KW"/>
</dbReference>
<dbReference type="EMBL" id="CP162551">
    <property type="protein sequence ID" value="XDI35684.1"/>
    <property type="molecule type" value="Genomic_DNA"/>
</dbReference>
<protein>
    <submittedName>
        <fullName evidence="3">Glycosyltransferase</fullName>
        <ecNumber evidence="3">2.4.-.-</ecNumber>
    </submittedName>
</protein>
<organism evidence="3">
    <name type="scientific">Alkalihalophilus sp. As8PL</name>
    <dbReference type="NCBI Taxonomy" id="3237103"/>
    <lineage>
        <taxon>Bacteria</taxon>
        <taxon>Bacillati</taxon>
        <taxon>Bacillota</taxon>
        <taxon>Bacilli</taxon>
        <taxon>Bacillales</taxon>
        <taxon>Bacillaceae</taxon>
        <taxon>Alkalihalophilus</taxon>
    </lineage>
</organism>
<gene>
    <name evidence="3" type="ORF">AB3N04_13300</name>
</gene>
<dbReference type="RefSeq" id="WP_368503228.1">
    <property type="nucleotide sequence ID" value="NZ_CP162551.1"/>
</dbReference>
<dbReference type="AlphaFoldDB" id="A0AB39BPP1"/>
<dbReference type="EC" id="2.4.-.-" evidence="3"/>
<proteinExistence type="predicted"/>